<name>A0A7V8NX24_9BACT</name>
<comment type="caution">
    <text evidence="1">The sequence shown here is derived from an EMBL/GenBank/DDBJ whole genome shotgun (WGS) entry which is preliminary data.</text>
</comment>
<dbReference type="EMBL" id="JACDQQ010002806">
    <property type="protein sequence ID" value="MBA0089051.1"/>
    <property type="molecule type" value="Genomic_DNA"/>
</dbReference>
<keyword evidence="2" id="KW-1185">Reference proteome</keyword>
<proteinExistence type="predicted"/>
<dbReference type="Proteomes" id="UP000567293">
    <property type="component" value="Unassembled WGS sequence"/>
</dbReference>
<accession>A0A7V8NX24</accession>
<organism evidence="1 2">
    <name type="scientific">Candidatus Acidiferrum panamense</name>
    <dbReference type="NCBI Taxonomy" id="2741543"/>
    <lineage>
        <taxon>Bacteria</taxon>
        <taxon>Pseudomonadati</taxon>
        <taxon>Acidobacteriota</taxon>
        <taxon>Terriglobia</taxon>
        <taxon>Candidatus Acidiferrales</taxon>
        <taxon>Candidatus Acidiferrum</taxon>
    </lineage>
</organism>
<evidence type="ECO:0000313" key="2">
    <source>
        <dbReference type="Proteomes" id="UP000567293"/>
    </source>
</evidence>
<protein>
    <submittedName>
        <fullName evidence="1">Uncharacterized protein</fullName>
    </submittedName>
</protein>
<reference evidence="1" key="1">
    <citation type="submission" date="2020-06" db="EMBL/GenBank/DDBJ databases">
        <title>Legume-microbial interactions unlock mineral nutrients during tropical forest succession.</title>
        <authorList>
            <person name="Epihov D.Z."/>
        </authorList>
    </citation>
    <scope>NUCLEOTIDE SEQUENCE [LARGE SCALE GENOMIC DNA]</scope>
    <source>
        <strain evidence="1">Pan2503</strain>
    </source>
</reference>
<gene>
    <name evidence="1" type="ORF">HRJ53_29015</name>
</gene>
<sequence>MAKGRQSMADAAAALARQLHEALVRERIVPRFADSYVLENERQALQAHAVMYRDLLALLEREALLALSARALETVCDEPRAQGRSKPRPMARREAALFHKKFLASLVRQQGWSVGDALDFQRDLQLYQDLLARTAPARRSRKPFEAANHPFVDRCAFLLDSSFLEKARMAASRALAELENLAAQICEASGSSNKPVN</sequence>
<evidence type="ECO:0000313" key="1">
    <source>
        <dbReference type="EMBL" id="MBA0089051.1"/>
    </source>
</evidence>
<dbReference type="AlphaFoldDB" id="A0A7V8NX24"/>